<gene>
    <name evidence="2" type="ORF">BECKTC1821F_GA0114240_102023</name>
</gene>
<organism evidence="2">
    <name type="scientific">Candidatus Kentrum sp. TC</name>
    <dbReference type="NCBI Taxonomy" id="2126339"/>
    <lineage>
        <taxon>Bacteria</taxon>
        <taxon>Pseudomonadati</taxon>
        <taxon>Pseudomonadota</taxon>
        <taxon>Gammaproteobacteria</taxon>
        <taxon>Candidatus Kentrum</taxon>
    </lineage>
</organism>
<evidence type="ECO:0000313" key="2">
    <source>
        <dbReference type="EMBL" id="VFK57786.1"/>
    </source>
</evidence>
<proteinExistence type="predicted"/>
<dbReference type="AlphaFoldDB" id="A0A450ZVK6"/>
<evidence type="ECO:0000256" key="1">
    <source>
        <dbReference type="SAM" id="Phobius"/>
    </source>
</evidence>
<feature type="transmembrane region" description="Helical" evidence="1">
    <location>
        <begin position="13"/>
        <end position="33"/>
    </location>
</feature>
<keyword evidence="1" id="KW-0472">Membrane</keyword>
<protein>
    <submittedName>
        <fullName evidence="2">Uncharacterized protein</fullName>
    </submittedName>
</protein>
<keyword evidence="1" id="KW-0812">Transmembrane</keyword>
<accession>A0A450ZVK6</accession>
<keyword evidence="1" id="KW-1133">Transmembrane helix</keyword>
<name>A0A450ZVK6_9GAMM</name>
<sequence>MAKTWKEFPIWSYIPYTIWFLCATLVLLLVFWLPPVELRKPPTFGAPSELKKGKQHCLLDINGGAQKGRRGNQDTANMGR</sequence>
<reference evidence="2" key="1">
    <citation type="submission" date="2019-02" db="EMBL/GenBank/DDBJ databases">
        <authorList>
            <person name="Gruber-Vodicka R. H."/>
            <person name="Seah K. B. B."/>
        </authorList>
    </citation>
    <scope>NUCLEOTIDE SEQUENCE</scope>
    <source>
        <strain evidence="2">BECK_BZ126</strain>
    </source>
</reference>
<dbReference type="EMBL" id="CAADFW010000020">
    <property type="protein sequence ID" value="VFK57786.1"/>
    <property type="molecule type" value="Genomic_DNA"/>
</dbReference>